<feature type="transmembrane region" description="Helical" evidence="1">
    <location>
        <begin position="7"/>
        <end position="28"/>
    </location>
</feature>
<dbReference type="RefSeq" id="WP_014625089.1">
    <property type="nucleotide sequence ID" value="NC_017583.1"/>
</dbReference>
<evidence type="ECO:0000259" key="2">
    <source>
        <dbReference type="Pfam" id="PF10988"/>
    </source>
</evidence>
<dbReference type="Gene3D" id="2.160.20.120">
    <property type="match status" value="1"/>
</dbReference>
<evidence type="ECO:0000256" key="1">
    <source>
        <dbReference type="SAM" id="Phobius"/>
    </source>
</evidence>
<dbReference type="AlphaFoldDB" id="G0GAD8"/>
<dbReference type="KEGG" id="stq:Spith_1494"/>
<name>G0GAD8_WINT7</name>
<dbReference type="EMBL" id="CP002903">
    <property type="protein sequence ID" value="AEJ61757.1"/>
    <property type="molecule type" value="Genomic_DNA"/>
</dbReference>
<dbReference type="HOGENOM" id="CLU_1203278_0_0_12"/>
<feature type="domain" description="Putative auto-transporter adhesin head GIN" evidence="2">
    <location>
        <begin position="52"/>
        <end position="169"/>
    </location>
</feature>
<organism evidence="3 4">
    <name type="scientific">Winmispira thermophila (strain ATCC 700085 / DSM 6578 / Z-1203)</name>
    <name type="common">Spirochaeta thermophila</name>
    <dbReference type="NCBI Taxonomy" id="869211"/>
    <lineage>
        <taxon>Bacteria</taxon>
        <taxon>Pseudomonadati</taxon>
        <taxon>Spirochaetota</taxon>
        <taxon>Spirochaetia</taxon>
        <taxon>Winmispirales</taxon>
        <taxon>Winmispiraceae</taxon>
        <taxon>Winmispira</taxon>
    </lineage>
</organism>
<keyword evidence="1" id="KW-1133">Transmembrane helix</keyword>
<dbReference type="Pfam" id="PF10988">
    <property type="entry name" value="DUF2807"/>
    <property type="match status" value="1"/>
</dbReference>
<evidence type="ECO:0000313" key="3">
    <source>
        <dbReference type="EMBL" id="AEJ61757.1"/>
    </source>
</evidence>
<protein>
    <recommendedName>
        <fullName evidence="2">Putative auto-transporter adhesin head GIN domain-containing protein</fullName>
    </recommendedName>
</protein>
<evidence type="ECO:0000313" key="4">
    <source>
        <dbReference type="Proteomes" id="UP000007254"/>
    </source>
</evidence>
<keyword evidence="1" id="KW-0472">Membrane</keyword>
<dbReference type="InterPro" id="IPR021255">
    <property type="entry name" value="DUF2807"/>
</dbReference>
<accession>G0GAD8</accession>
<dbReference type="Proteomes" id="UP000007254">
    <property type="component" value="Chromosome"/>
</dbReference>
<reference evidence="3 4" key="1">
    <citation type="submission" date="2011-06" db="EMBL/GenBank/DDBJ databases">
        <title>The complete genome of Spirochaeta thermophila DSM 6578.</title>
        <authorList>
            <consortium name="US DOE Joint Genome Institute (JGI-PGF)"/>
            <person name="Lucas S."/>
            <person name="Lapidus A."/>
            <person name="Bruce D."/>
            <person name="Goodwin L."/>
            <person name="Pitluck S."/>
            <person name="Peters L."/>
            <person name="Kyrpides N."/>
            <person name="Mavromatis K."/>
            <person name="Ivanova N."/>
            <person name="Mikailova N."/>
            <person name="Pagani I."/>
            <person name="Chertkov O."/>
            <person name="Detter J.C."/>
            <person name="Tapia R."/>
            <person name="Han C."/>
            <person name="Land M."/>
            <person name="Hauser L."/>
            <person name="Markowitz V."/>
            <person name="Cheng J.-F."/>
            <person name="Hugenholtz P."/>
            <person name="Woyke T."/>
            <person name="Wu D."/>
            <person name="Spring S."/>
            <person name="Merkhoffer B."/>
            <person name="Schneider S."/>
            <person name="Klenk H.-P."/>
            <person name="Eisen J.A."/>
        </authorList>
    </citation>
    <scope>NUCLEOTIDE SEQUENCE [LARGE SCALE GENOMIC DNA]</scope>
    <source>
        <strain evidence="4">ATCC 700085 / DSM 6578 / Z-1203</strain>
    </source>
</reference>
<gene>
    <name evidence="3" type="ordered locus">Spith_1494</name>
</gene>
<keyword evidence="4" id="KW-1185">Reference proteome</keyword>
<sequence>MRRKVTNILLEVWIGVMVLLVGLFPGIASCVGEPHPLSWGDVETRKVEGRGFSKIVSSGVWEIRVVKGDEWSVEVEAPERLFEYLEVKERGDILSLGWRGRVTMWGNVPTPVARITVPSLRSVELSGACELTFRGLVEDRFSLEVSGAADVVGKEAAFGELELEVSGAGRVDLYEVEVEEAEVEISGAAHVTLWVTERLLGSVSGVGSLRYRGNPSEVDVDVSGAGSVAPF</sequence>
<keyword evidence="1" id="KW-0812">Transmembrane</keyword>
<proteinExistence type="predicted"/>
<dbReference type="PROSITE" id="PS51257">
    <property type="entry name" value="PROKAR_LIPOPROTEIN"/>
    <property type="match status" value="1"/>
</dbReference>
<dbReference type="STRING" id="869211.Spith_1494"/>